<reference evidence="3 4" key="1">
    <citation type="submission" date="2019-11" db="EMBL/GenBank/DDBJ databases">
        <title>Paenibacillus monticola sp. nov., a novel PGPR strain isolated from mountain sample in China.</title>
        <authorList>
            <person name="Zhao Q."/>
            <person name="Li H.-P."/>
            <person name="Zhang J.-L."/>
        </authorList>
    </citation>
    <scope>NUCLEOTIDE SEQUENCE [LARGE SCALE GENOMIC DNA]</scope>
    <source>
        <strain evidence="3 4">LC-T2</strain>
    </source>
</reference>
<dbReference type="EMBL" id="WJXB01000006">
    <property type="protein sequence ID" value="MRN54704.1"/>
    <property type="molecule type" value="Genomic_DNA"/>
</dbReference>
<keyword evidence="4" id="KW-1185">Reference proteome</keyword>
<proteinExistence type="predicted"/>
<sequence length="141" mass="16457">MQSQEALRIRASRARAPPPPSGLNISGTQDGYFKDSDRVIQEINQSGTDILLVGMGIPLQEKWVTEQSHKIEARIILAIGAYLDFASGRIRRAPKWVRILRLEWLFHIALEPKRLWKRYLVGNIMFFIYILRNRLKFHNMK</sequence>
<organism evidence="3 4">
    <name type="scientific">Paenibacillus monticola</name>
    <dbReference type="NCBI Taxonomy" id="2666075"/>
    <lineage>
        <taxon>Bacteria</taxon>
        <taxon>Bacillati</taxon>
        <taxon>Bacillota</taxon>
        <taxon>Bacilli</taxon>
        <taxon>Bacillales</taxon>
        <taxon>Paenibacillaceae</taxon>
        <taxon>Paenibacillus</taxon>
    </lineage>
</organism>
<comment type="caution">
    <text evidence="3">The sequence shown here is derived from an EMBL/GenBank/DDBJ whole genome shotgun (WGS) entry which is preliminary data.</text>
</comment>
<name>A0A7X2H6Z9_9BACL</name>
<dbReference type="AlphaFoldDB" id="A0A7X2H6Z9"/>
<dbReference type="Proteomes" id="UP000463051">
    <property type="component" value="Unassembled WGS sequence"/>
</dbReference>
<accession>A0A7X2H6Z9</accession>
<dbReference type="CDD" id="cd06533">
    <property type="entry name" value="Glyco_transf_WecG_TagA"/>
    <property type="match status" value="1"/>
</dbReference>
<evidence type="ECO:0000256" key="2">
    <source>
        <dbReference type="ARBA" id="ARBA00022679"/>
    </source>
</evidence>
<gene>
    <name evidence="3" type="ORF">GJB61_17100</name>
</gene>
<dbReference type="InterPro" id="IPR004629">
    <property type="entry name" value="WecG_TagA_CpsF"/>
</dbReference>
<evidence type="ECO:0000313" key="4">
    <source>
        <dbReference type="Proteomes" id="UP000463051"/>
    </source>
</evidence>
<keyword evidence="1" id="KW-0328">Glycosyltransferase</keyword>
<evidence type="ECO:0000256" key="1">
    <source>
        <dbReference type="ARBA" id="ARBA00022676"/>
    </source>
</evidence>
<protein>
    <submittedName>
        <fullName evidence="3">WecB/TagA/CpsF family glycosyltransferase</fullName>
    </submittedName>
</protein>
<keyword evidence="2 3" id="KW-0808">Transferase</keyword>
<dbReference type="PANTHER" id="PTHR34136">
    <property type="match status" value="1"/>
</dbReference>
<evidence type="ECO:0000313" key="3">
    <source>
        <dbReference type="EMBL" id="MRN54704.1"/>
    </source>
</evidence>
<dbReference type="PANTHER" id="PTHR34136:SF1">
    <property type="entry name" value="UDP-N-ACETYL-D-MANNOSAMINURONIC ACID TRANSFERASE"/>
    <property type="match status" value="1"/>
</dbReference>
<dbReference type="Pfam" id="PF03808">
    <property type="entry name" value="Glyco_tran_WecG"/>
    <property type="match status" value="1"/>
</dbReference>
<dbReference type="NCBIfam" id="TIGR00696">
    <property type="entry name" value="wecG_tagA_cpsF"/>
    <property type="match status" value="1"/>
</dbReference>
<dbReference type="GO" id="GO:0016758">
    <property type="term" value="F:hexosyltransferase activity"/>
    <property type="evidence" value="ECO:0007669"/>
    <property type="project" value="TreeGrafter"/>
</dbReference>